<dbReference type="GO" id="GO:0019877">
    <property type="term" value="P:diaminopimelate biosynthetic process"/>
    <property type="evidence" value="ECO:0007669"/>
    <property type="project" value="UniProtKB-KW"/>
</dbReference>
<sequence length="158" mass="17087">MVTNFISEKAKLGKNVRIWHFAYVGDDTEIGDNVKIGSLAHVDYNVKIGENTMIEGLVYIPPLSRIGKNVFIGPAASLTNDPYPASKKMVGVIIEDGVVIGSRAVIKAGVKIGKNSVVAMGAVVTKDVPPNCVVVGVPAKVKYSREEYDKKKKNWENS</sequence>
<dbReference type="Pfam" id="PF14602">
    <property type="entry name" value="Hexapep_2"/>
    <property type="match status" value="1"/>
</dbReference>
<dbReference type="Proteomes" id="UP000196239">
    <property type="component" value="Chromosome 1"/>
</dbReference>
<dbReference type="GO" id="GO:0009085">
    <property type="term" value="P:lysine biosynthetic process"/>
    <property type="evidence" value="ECO:0007669"/>
    <property type="project" value="UniProtKB-KW"/>
</dbReference>
<dbReference type="CDD" id="cd03358">
    <property type="entry name" value="LbH_WxcM_N_like"/>
    <property type="match status" value="1"/>
</dbReference>
<keyword evidence="2 5" id="KW-0808">Transferase</keyword>
<evidence type="ECO:0000256" key="4">
    <source>
        <dbReference type="ARBA" id="ARBA00023154"/>
    </source>
</evidence>
<evidence type="ECO:0000256" key="1">
    <source>
        <dbReference type="ARBA" id="ARBA00022605"/>
    </source>
</evidence>
<dbReference type="KEGG" id="ndv:NDEV_1856"/>
<dbReference type="InterPro" id="IPR018357">
    <property type="entry name" value="Hexapep_transf_CS"/>
</dbReference>
<keyword evidence="3" id="KW-0220">Diaminopimelate biosynthesis</keyword>
<name>A0A128A5J9_9ARCH</name>
<keyword evidence="4" id="KW-0457">Lysine biosynthesis</keyword>
<dbReference type="SUPFAM" id="SSF51161">
    <property type="entry name" value="Trimeric LpxA-like enzymes"/>
    <property type="match status" value="1"/>
</dbReference>
<gene>
    <name evidence="5" type="ORF">NDEV_1856</name>
</gene>
<keyword evidence="6" id="KW-1185">Reference proteome</keyword>
<evidence type="ECO:0000313" key="5">
    <source>
        <dbReference type="EMBL" id="CUR52618.1"/>
    </source>
</evidence>
<dbReference type="Gene3D" id="2.160.10.10">
    <property type="entry name" value="Hexapeptide repeat proteins"/>
    <property type="match status" value="1"/>
</dbReference>
<organism evidence="5 6">
    <name type="scientific">Nitrosotalea devaniterrae</name>
    <dbReference type="NCBI Taxonomy" id="1078905"/>
    <lineage>
        <taxon>Archaea</taxon>
        <taxon>Nitrososphaerota</taxon>
        <taxon>Nitrososphaeria</taxon>
        <taxon>Nitrosotaleales</taxon>
        <taxon>Nitrosotaleaceae</taxon>
        <taxon>Nitrosotalea</taxon>
    </lineage>
</organism>
<dbReference type="PROSITE" id="PS00101">
    <property type="entry name" value="HEXAPEP_TRANSFERASES"/>
    <property type="match status" value="1"/>
</dbReference>
<dbReference type="PANTHER" id="PTHR43300">
    <property type="entry name" value="ACETYLTRANSFERASE"/>
    <property type="match status" value="1"/>
</dbReference>
<keyword evidence="1" id="KW-0028">Amino-acid biosynthesis</keyword>
<dbReference type="GO" id="GO:0016740">
    <property type="term" value="F:transferase activity"/>
    <property type="evidence" value="ECO:0007669"/>
    <property type="project" value="UniProtKB-KW"/>
</dbReference>
<dbReference type="InterPro" id="IPR001451">
    <property type="entry name" value="Hexapep"/>
</dbReference>
<proteinExistence type="predicted"/>
<dbReference type="AlphaFoldDB" id="A0A128A5J9"/>
<evidence type="ECO:0000256" key="2">
    <source>
        <dbReference type="ARBA" id="ARBA00022679"/>
    </source>
</evidence>
<evidence type="ECO:0000256" key="3">
    <source>
        <dbReference type="ARBA" id="ARBA00022915"/>
    </source>
</evidence>
<dbReference type="PANTHER" id="PTHR43300:SF10">
    <property type="entry name" value="2,3,4,5-TETRAHYDROPYRIDINE-2,6-DICARBOXYLATE N-ACETYLTRANSFERASE"/>
    <property type="match status" value="1"/>
</dbReference>
<dbReference type="Pfam" id="PF00132">
    <property type="entry name" value="Hexapep"/>
    <property type="match status" value="1"/>
</dbReference>
<dbReference type="EMBL" id="LN890280">
    <property type="protein sequence ID" value="CUR52618.1"/>
    <property type="molecule type" value="Genomic_DNA"/>
</dbReference>
<dbReference type="InterPro" id="IPR011004">
    <property type="entry name" value="Trimer_LpxA-like_sf"/>
</dbReference>
<accession>A0A128A5J9</accession>
<protein>
    <submittedName>
        <fullName evidence="5">Putative bacterial transferase hexapeptide (Three repeats)</fullName>
    </submittedName>
</protein>
<reference evidence="6" key="1">
    <citation type="submission" date="2015-10" db="EMBL/GenBank/DDBJ databases">
        <authorList>
            <person name="Lehtovirta-Morley L.E."/>
            <person name="Vieille C."/>
        </authorList>
    </citation>
    <scope>NUCLEOTIDE SEQUENCE [LARGE SCALE GENOMIC DNA]</scope>
</reference>
<dbReference type="InterPro" id="IPR050179">
    <property type="entry name" value="Trans_hexapeptide_repeat"/>
</dbReference>
<evidence type="ECO:0000313" key="6">
    <source>
        <dbReference type="Proteomes" id="UP000196239"/>
    </source>
</evidence>